<dbReference type="AlphaFoldDB" id="A0A453RDC0"/>
<evidence type="ECO:0000313" key="2">
    <source>
        <dbReference type="EnsemblPlants" id="AET7Gv20544500.1"/>
    </source>
</evidence>
<sequence>LEKNHGFFLVAATLATTKTYTAGLSPLGGRSYWYDNKGSHIAGDLVLRDKYP</sequence>
<dbReference type="InterPro" id="IPR026961">
    <property type="entry name" value="PGG_dom"/>
</dbReference>
<keyword evidence="3" id="KW-1185">Reference proteome</keyword>
<feature type="domain" description="PGG" evidence="1">
    <location>
        <begin position="2"/>
        <end position="50"/>
    </location>
</feature>
<reference evidence="2" key="4">
    <citation type="submission" date="2019-03" db="UniProtKB">
        <authorList>
            <consortium name="EnsemblPlants"/>
        </authorList>
    </citation>
    <scope>IDENTIFICATION</scope>
</reference>
<reference evidence="3" key="2">
    <citation type="journal article" date="2017" name="Nat. Plants">
        <title>The Aegilops tauschii genome reveals multiple impacts of transposons.</title>
        <authorList>
            <person name="Zhao G."/>
            <person name="Zou C."/>
            <person name="Li K."/>
            <person name="Wang K."/>
            <person name="Li T."/>
            <person name="Gao L."/>
            <person name="Zhang X."/>
            <person name="Wang H."/>
            <person name="Yang Z."/>
            <person name="Liu X."/>
            <person name="Jiang W."/>
            <person name="Mao L."/>
            <person name="Kong X."/>
            <person name="Jiao Y."/>
            <person name="Jia J."/>
        </authorList>
    </citation>
    <scope>NUCLEOTIDE SEQUENCE [LARGE SCALE GENOMIC DNA]</scope>
    <source>
        <strain evidence="3">cv. AL8/78</strain>
    </source>
</reference>
<name>A0A453RDC0_AEGTS</name>
<proteinExistence type="predicted"/>
<dbReference type="Proteomes" id="UP000015105">
    <property type="component" value="Chromosome 7D"/>
</dbReference>
<reference evidence="2" key="5">
    <citation type="journal article" date="2021" name="G3 (Bethesda)">
        <title>Aegilops tauschii genome assembly Aet v5.0 features greater sequence contiguity and improved annotation.</title>
        <authorList>
            <person name="Wang L."/>
            <person name="Zhu T."/>
            <person name="Rodriguez J.C."/>
            <person name="Deal K.R."/>
            <person name="Dubcovsky J."/>
            <person name="McGuire P.E."/>
            <person name="Lux T."/>
            <person name="Spannagl M."/>
            <person name="Mayer K.F.X."/>
            <person name="Baldrich P."/>
            <person name="Meyers B.C."/>
            <person name="Huo N."/>
            <person name="Gu Y.Q."/>
            <person name="Zhou H."/>
            <person name="Devos K.M."/>
            <person name="Bennetzen J.L."/>
            <person name="Unver T."/>
            <person name="Budak H."/>
            <person name="Gulick P.J."/>
            <person name="Galiba G."/>
            <person name="Kalapos B."/>
            <person name="Nelson D.R."/>
            <person name="Li P."/>
            <person name="You F.M."/>
            <person name="Luo M.C."/>
            <person name="Dvorak J."/>
        </authorList>
    </citation>
    <scope>NUCLEOTIDE SEQUENCE [LARGE SCALE GENOMIC DNA]</scope>
    <source>
        <strain evidence="2">cv. AL8/78</strain>
    </source>
</reference>
<accession>A0A453RDC0</accession>
<evidence type="ECO:0000259" key="1">
    <source>
        <dbReference type="Pfam" id="PF13962"/>
    </source>
</evidence>
<organism evidence="2 3">
    <name type="scientific">Aegilops tauschii subsp. strangulata</name>
    <name type="common">Goatgrass</name>
    <dbReference type="NCBI Taxonomy" id="200361"/>
    <lineage>
        <taxon>Eukaryota</taxon>
        <taxon>Viridiplantae</taxon>
        <taxon>Streptophyta</taxon>
        <taxon>Embryophyta</taxon>
        <taxon>Tracheophyta</taxon>
        <taxon>Spermatophyta</taxon>
        <taxon>Magnoliopsida</taxon>
        <taxon>Liliopsida</taxon>
        <taxon>Poales</taxon>
        <taxon>Poaceae</taxon>
        <taxon>BOP clade</taxon>
        <taxon>Pooideae</taxon>
        <taxon>Triticodae</taxon>
        <taxon>Triticeae</taxon>
        <taxon>Triticinae</taxon>
        <taxon>Aegilops</taxon>
    </lineage>
</organism>
<protein>
    <recommendedName>
        <fullName evidence="1">PGG domain-containing protein</fullName>
    </recommendedName>
</protein>
<dbReference type="EnsemblPlants" id="AET7Gv20544500.1">
    <property type="protein sequence ID" value="AET7Gv20544500.1"/>
    <property type="gene ID" value="AET7Gv20544500"/>
</dbReference>
<dbReference type="Gramene" id="AET7Gv20544500.1">
    <property type="protein sequence ID" value="AET7Gv20544500.1"/>
    <property type="gene ID" value="AET7Gv20544500"/>
</dbReference>
<evidence type="ECO:0000313" key="3">
    <source>
        <dbReference type="Proteomes" id="UP000015105"/>
    </source>
</evidence>
<reference evidence="2" key="3">
    <citation type="journal article" date="2017" name="Nature">
        <title>Genome sequence of the progenitor of the wheat D genome Aegilops tauschii.</title>
        <authorList>
            <person name="Luo M.C."/>
            <person name="Gu Y.Q."/>
            <person name="Puiu D."/>
            <person name="Wang H."/>
            <person name="Twardziok S.O."/>
            <person name="Deal K.R."/>
            <person name="Huo N."/>
            <person name="Zhu T."/>
            <person name="Wang L."/>
            <person name="Wang Y."/>
            <person name="McGuire P.E."/>
            <person name="Liu S."/>
            <person name="Long H."/>
            <person name="Ramasamy R.K."/>
            <person name="Rodriguez J.C."/>
            <person name="Van S.L."/>
            <person name="Yuan L."/>
            <person name="Wang Z."/>
            <person name="Xia Z."/>
            <person name="Xiao L."/>
            <person name="Anderson O.D."/>
            <person name="Ouyang S."/>
            <person name="Liang Y."/>
            <person name="Zimin A.V."/>
            <person name="Pertea G."/>
            <person name="Qi P."/>
            <person name="Bennetzen J.L."/>
            <person name="Dai X."/>
            <person name="Dawson M.W."/>
            <person name="Muller H.G."/>
            <person name="Kugler K."/>
            <person name="Rivarola-Duarte L."/>
            <person name="Spannagl M."/>
            <person name="Mayer K.F.X."/>
            <person name="Lu F.H."/>
            <person name="Bevan M.W."/>
            <person name="Leroy P."/>
            <person name="Li P."/>
            <person name="You F.M."/>
            <person name="Sun Q."/>
            <person name="Liu Z."/>
            <person name="Lyons E."/>
            <person name="Wicker T."/>
            <person name="Salzberg S.L."/>
            <person name="Devos K.M."/>
            <person name="Dvorak J."/>
        </authorList>
    </citation>
    <scope>NUCLEOTIDE SEQUENCE [LARGE SCALE GENOMIC DNA]</scope>
    <source>
        <strain evidence="2">cv. AL8/78</strain>
    </source>
</reference>
<dbReference type="Pfam" id="PF13962">
    <property type="entry name" value="PGG"/>
    <property type="match status" value="1"/>
</dbReference>
<reference evidence="3" key="1">
    <citation type="journal article" date="2014" name="Science">
        <title>Ancient hybridizations among the ancestral genomes of bread wheat.</title>
        <authorList>
            <consortium name="International Wheat Genome Sequencing Consortium,"/>
            <person name="Marcussen T."/>
            <person name="Sandve S.R."/>
            <person name="Heier L."/>
            <person name="Spannagl M."/>
            <person name="Pfeifer M."/>
            <person name="Jakobsen K.S."/>
            <person name="Wulff B.B."/>
            <person name="Steuernagel B."/>
            <person name="Mayer K.F."/>
            <person name="Olsen O.A."/>
        </authorList>
    </citation>
    <scope>NUCLEOTIDE SEQUENCE [LARGE SCALE GENOMIC DNA]</scope>
    <source>
        <strain evidence="3">cv. AL8/78</strain>
    </source>
</reference>